<comment type="catalytic activity">
    <reaction evidence="11">
        <text>methanethiol + S-adenosyl-L-methionine = dimethyl sulfide + S-adenosyl-L-homocysteine + H(+)</text>
        <dbReference type="Rhea" id="RHEA:50428"/>
        <dbReference type="ChEBI" id="CHEBI:15378"/>
        <dbReference type="ChEBI" id="CHEBI:16007"/>
        <dbReference type="ChEBI" id="CHEBI:17437"/>
        <dbReference type="ChEBI" id="CHEBI:57856"/>
        <dbReference type="ChEBI" id="CHEBI:59789"/>
        <dbReference type="EC" id="2.1.1.334"/>
    </reaction>
</comment>
<protein>
    <recommendedName>
        <fullName evidence="4">methanethiol S-methyltransferase</fullName>
        <ecNumber evidence="4">2.1.1.334</ecNumber>
    </recommendedName>
</protein>
<evidence type="ECO:0000256" key="9">
    <source>
        <dbReference type="ARBA" id="ARBA00022989"/>
    </source>
</evidence>
<name>A0ABQ1BZT1_9MYCO</name>
<feature type="transmembrane region" description="Helical" evidence="12">
    <location>
        <begin position="98"/>
        <end position="115"/>
    </location>
</feature>
<proteinExistence type="inferred from homology"/>
<dbReference type="InterPro" id="IPR033580">
    <property type="entry name" value="Nurim-like"/>
</dbReference>
<evidence type="ECO:0000256" key="1">
    <source>
        <dbReference type="ARBA" id="ARBA00002096"/>
    </source>
</evidence>
<comment type="subcellular location">
    <subcellularLocation>
        <location evidence="2">Membrane</location>
        <topology evidence="2">Multi-pass membrane protein</topology>
    </subcellularLocation>
</comment>
<dbReference type="PANTHER" id="PTHR31040:SF1">
    <property type="entry name" value="NURIM"/>
    <property type="match status" value="1"/>
</dbReference>
<dbReference type="Proteomes" id="UP000465240">
    <property type="component" value="Unassembled WGS sequence"/>
</dbReference>
<comment type="similarity">
    <text evidence="3">Belongs to the nurim family.</text>
</comment>
<evidence type="ECO:0000256" key="2">
    <source>
        <dbReference type="ARBA" id="ARBA00004141"/>
    </source>
</evidence>
<keyword evidence="14" id="KW-1185">Reference proteome</keyword>
<evidence type="ECO:0000256" key="10">
    <source>
        <dbReference type="ARBA" id="ARBA00023136"/>
    </source>
</evidence>
<dbReference type="NCBIfam" id="NF045656">
    <property type="entry name" value="MeththiolMtaseMddA"/>
    <property type="match status" value="1"/>
</dbReference>
<evidence type="ECO:0000256" key="5">
    <source>
        <dbReference type="ARBA" id="ARBA00022603"/>
    </source>
</evidence>
<reference evidence="13 14" key="1">
    <citation type="journal article" date="2019" name="Emerg. Microbes Infect.">
        <title>Comprehensive subspecies identification of 175 nontuberculous mycobacteria species based on 7547 genomic profiles.</title>
        <authorList>
            <person name="Matsumoto Y."/>
            <person name="Kinjo T."/>
            <person name="Motooka D."/>
            <person name="Nabeya D."/>
            <person name="Jung N."/>
            <person name="Uechi K."/>
            <person name="Horii T."/>
            <person name="Iida T."/>
            <person name="Fujita J."/>
            <person name="Nakamura S."/>
        </authorList>
    </citation>
    <scope>NUCLEOTIDE SEQUENCE [LARGE SCALE GENOMIC DNA]</scope>
    <source>
        <strain evidence="13 14">JCM 18565</strain>
    </source>
</reference>
<accession>A0ABQ1BZT1</accession>
<dbReference type="EMBL" id="BLKX01000001">
    <property type="protein sequence ID" value="GFG77667.1"/>
    <property type="molecule type" value="Genomic_DNA"/>
</dbReference>
<keyword evidence="7" id="KW-0949">S-adenosyl-L-methionine</keyword>
<evidence type="ECO:0000256" key="4">
    <source>
        <dbReference type="ARBA" id="ARBA00012149"/>
    </source>
</evidence>
<keyword evidence="10 12" id="KW-0472">Membrane</keyword>
<organism evidence="13 14">
    <name type="scientific">Mycobacterium paragordonae</name>
    <dbReference type="NCBI Taxonomy" id="1389713"/>
    <lineage>
        <taxon>Bacteria</taxon>
        <taxon>Bacillati</taxon>
        <taxon>Actinomycetota</taxon>
        <taxon>Actinomycetes</taxon>
        <taxon>Mycobacteriales</taxon>
        <taxon>Mycobacteriaceae</taxon>
        <taxon>Mycobacterium</taxon>
    </lineage>
</organism>
<evidence type="ECO:0000313" key="13">
    <source>
        <dbReference type="EMBL" id="GFG77667.1"/>
    </source>
</evidence>
<evidence type="ECO:0000256" key="6">
    <source>
        <dbReference type="ARBA" id="ARBA00022679"/>
    </source>
</evidence>
<keyword evidence="6" id="KW-0808">Transferase</keyword>
<dbReference type="PANTHER" id="PTHR31040">
    <property type="entry name" value="NURIM"/>
    <property type="match status" value="1"/>
</dbReference>
<sequence>MPAHMVPSNNQLMKRFLTIGYGAVSYLLFLVAFLYAVGFVGAILVPRNVNNGISAPLWQALPIDVGLLGLFGVQHSVMARPAFKRWWTRWVPTTIERSTYVLLASSVLLVLYWQWRSMPGHIWEVRQPAGRATLWLLFWAGWAMVLSATFMINHFDLFGLRQVYLAWRGKPYSDLVFRTHLLYRLVRHPLMLGFLVAFWAAPTMTAGHLLFSVGTTAYILIALHFEERDLTAQLGERYRDYQRRVPKLIPNFRVVRRGAAGSRASRPRPASASNRW</sequence>
<evidence type="ECO:0000256" key="3">
    <source>
        <dbReference type="ARBA" id="ARBA00010631"/>
    </source>
</evidence>
<keyword evidence="9 12" id="KW-1133">Transmembrane helix</keyword>
<feature type="transmembrane region" description="Helical" evidence="12">
    <location>
        <begin position="135"/>
        <end position="160"/>
    </location>
</feature>
<keyword evidence="5" id="KW-0489">Methyltransferase</keyword>
<dbReference type="InterPro" id="IPR054700">
    <property type="entry name" value="MddA"/>
</dbReference>
<keyword evidence="8 12" id="KW-0812">Transmembrane</keyword>
<feature type="transmembrane region" description="Helical" evidence="12">
    <location>
        <begin position="21"/>
        <end position="45"/>
    </location>
</feature>
<comment type="caution">
    <text evidence="13">The sequence shown here is derived from an EMBL/GenBank/DDBJ whole genome shotgun (WGS) entry which is preliminary data.</text>
</comment>
<evidence type="ECO:0000256" key="11">
    <source>
        <dbReference type="ARBA" id="ARBA00048134"/>
    </source>
</evidence>
<evidence type="ECO:0000313" key="14">
    <source>
        <dbReference type="Proteomes" id="UP000465240"/>
    </source>
</evidence>
<dbReference type="Gene3D" id="1.20.120.1630">
    <property type="match status" value="1"/>
</dbReference>
<comment type="function">
    <text evidence="1">Catalyzes the methylation of methanethiol (MeSH) to yield dimethylsulphide (DMS).</text>
</comment>
<dbReference type="EC" id="2.1.1.334" evidence="4"/>
<evidence type="ECO:0000256" key="8">
    <source>
        <dbReference type="ARBA" id="ARBA00022692"/>
    </source>
</evidence>
<gene>
    <name evidence="13" type="ORF">MPRG_09430</name>
</gene>
<evidence type="ECO:0000256" key="7">
    <source>
        <dbReference type="ARBA" id="ARBA00022691"/>
    </source>
</evidence>
<evidence type="ECO:0000256" key="12">
    <source>
        <dbReference type="SAM" id="Phobius"/>
    </source>
</evidence>
<feature type="transmembrane region" description="Helical" evidence="12">
    <location>
        <begin position="57"/>
        <end position="77"/>
    </location>
</feature>